<comment type="caution">
    <text evidence="1">The sequence shown here is derived from an EMBL/GenBank/DDBJ whole genome shotgun (WGS) entry which is preliminary data.</text>
</comment>
<reference evidence="1 2" key="2">
    <citation type="submission" date="2020-08" db="EMBL/GenBank/DDBJ databases">
        <authorList>
            <person name="Partida-Martinez L."/>
            <person name="Huntemann M."/>
            <person name="Clum A."/>
            <person name="Wang J."/>
            <person name="Palaniappan K."/>
            <person name="Ritter S."/>
            <person name="Chen I.-M."/>
            <person name="Stamatis D."/>
            <person name="Reddy T."/>
            <person name="O'Malley R."/>
            <person name="Daum C."/>
            <person name="Shapiro N."/>
            <person name="Ivanova N."/>
            <person name="Kyrpides N."/>
            <person name="Woyke T."/>
        </authorList>
    </citation>
    <scope>NUCLEOTIDE SEQUENCE [LARGE SCALE GENOMIC DNA]</scope>
    <source>
        <strain evidence="1 2">AS2.23</strain>
    </source>
</reference>
<organism evidence="1 2">
    <name type="scientific">Kineococcus radiotolerans</name>
    <dbReference type="NCBI Taxonomy" id="131568"/>
    <lineage>
        <taxon>Bacteria</taxon>
        <taxon>Bacillati</taxon>
        <taxon>Actinomycetota</taxon>
        <taxon>Actinomycetes</taxon>
        <taxon>Kineosporiales</taxon>
        <taxon>Kineosporiaceae</taxon>
        <taxon>Kineococcus</taxon>
    </lineage>
</organism>
<evidence type="ECO:0008006" key="3">
    <source>
        <dbReference type="Google" id="ProtNLM"/>
    </source>
</evidence>
<reference evidence="1 2" key="1">
    <citation type="submission" date="2020-08" db="EMBL/GenBank/DDBJ databases">
        <title>The Agave Microbiome: Exploring the role of microbial communities in plant adaptations to desert environments.</title>
        <authorList>
            <person name="Partida-Martinez L.P."/>
        </authorList>
    </citation>
    <scope>NUCLEOTIDE SEQUENCE [LARGE SCALE GENOMIC DNA]</scope>
    <source>
        <strain evidence="1 2">AS2.23</strain>
    </source>
</reference>
<dbReference type="Pfam" id="PF10604">
    <property type="entry name" value="Polyketide_cyc2"/>
    <property type="match status" value="1"/>
</dbReference>
<name>A0A7W4XVZ0_KINRA</name>
<evidence type="ECO:0000313" key="1">
    <source>
        <dbReference type="EMBL" id="MBB2899689.1"/>
    </source>
</evidence>
<sequence>MIVRGRRSAADAWEDYARIGRWPTWSPQMTSVRASAERIAPGVTGVVRCGPLRLPFTITAVDEDAMTWSWRVLGVRMHHGVRATPSGCATTFDGPLPYLPVARIALRRLVSGHRQQPGDRLDG</sequence>
<evidence type="ECO:0000313" key="2">
    <source>
        <dbReference type="Proteomes" id="UP000533269"/>
    </source>
</evidence>
<gene>
    <name evidence="1" type="ORF">FHR75_000477</name>
</gene>
<dbReference type="Proteomes" id="UP000533269">
    <property type="component" value="Unassembled WGS sequence"/>
</dbReference>
<dbReference type="RefSeq" id="WP_183390260.1">
    <property type="nucleotide sequence ID" value="NZ_JACHVY010000001.1"/>
</dbReference>
<dbReference type="InterPro" id="IPR019587">
    <property type="entry name" value="Polyketide_cyclase/dehydratase"/>
</dbReference>
<dbReference type="InterPro" id="IPR023393">
    <property type="entry name" value="START-like_dom_sf"/>
</dbReference>
<proteinExistence type="predicted"/>
<dbReference type="Gene3D" id="3.30.530.20">
    <property type="match status" value="1"/>
</dbReference>
<protein>
    <recommendedName>
        <fullName evidence="3">Polyketide cyclase/dehydrase</fullName>
    </recommendedName>
</protein>
<dbReference type="AlphaFoldDB" id="A0A7W4XVZ0"/>
<dbReference type="SUPFAM" id="SSF55961">
    <property type="entry name" value="Bet v1-like"/>
    <property type="match status" value="1"/>
</dbReference>
<accession>A0A7W4XVZ0</accession>
<dbReference type="EMBL" id="JACHVY010000001">
    <property type="protein sequence ID" value="MBB2899689.1"/>
    <property type="molecule type" value="Genomic_DNA"/>
</dbReference>